<evidence type="ECO:0000256" key="2">
    <source>
        <dbReference type="ARBA" id="ARBA00007324"/>
    </source>
</evidence>
<comment type="similarity">
    <text evidence="2 9">Belongs to the SPCS2 family.</text>
</comment>
<keyword evidence="4 9" id="KW-0812">Transmembrane</keyword>
<dbReference type="Pfam" id="PF06703">
    <property type="entry name" value="SPC25"/>
    <property type="match status" value="1"/>
</dbReference>
<evidence type="ECO:0000313" key="10">
    <source>
        <dbReference type="EMBL" id="JAC67296.1"/>
    </source>
</evidence>
<evidence type="ECO:0000256" key="8">
    <source>
        <dbReference type="ARBA" id="ARBA00045608"/>
    </source>
</evidence>
<feature type="transmembrane region" description="Helical" evidence="9">
    <location>
        <begin position="45"/>
        <end position="64"/>
    </location>
</feature>
<evidence type="ECO:0000256" key="5">
    <source>
        <dbReference type="ARBA" id="ARBA00022824"/>
    </source>
</evidence>
<name>A0A061R9W6_9CHLO</name>
<dbReference type="GO" id="GO:0045047">
    <property type="term" value="P:protein targeting to ER"/>
    <property type="evidence" value="ECO:0007669"/>
    <property type="project" value="TreeGrafter"/>
</dbReference>
<sequence length="194" mass="21437">SQNAEDCLAEKPLKVTNLGDTASLKRCVDEASSLVVMLHGYDEDVLYSNIRIALGMIACIFALVAQFWPKPFPDNWNLLAACVVGYFIFSGALNFHLTFIERDAVLFTLPKKASKGDVGLKLSTQMKRYTDQVKIRISPKKSSSSRRSVEKSFSVARWFDSNGVMDKQSIKKDVSSLLAEYEAGGPGSEAKKSK</sequence>
<keyword evidence="5 9" id="KW-0256">Endoplasmic reticulum</keyword>
<dbReference type="GO" id="GO:0005787">
    <property type="term" value="C:signal peptidase complex"/>
    <property type="evidence" value="ECO:0007669"/>
    <property type="project" value="UniProtKB-UniRule"/>
</dbReference>
<evidence type="ECO:0000256" key="7">
    <source>
        <dbReference type="ARBA" id="ARBA00023136"/>
    </source>
</evidence>
<evidence type="ECO:0000256" key="9">
    <source>
        <dbReference type="RuleBase" id="RU368033"/>
    </source>
</evidence>
<evidence type="ECO:0000256" key="3">
    <source>
        <dbReference type="ARBA" id="ARBA00017057"/>
    </source>
</evidence>
<organism evidence="10">
    <name type="scientific">Tetraselmis sp. GSL018</name>
    <dbReference type="NCBI Taxonomy" id="582737"/>
    <lineage>
        <taxon>Eukaryota</taxon>
        <taxon>Viridiplantae</taxon>
        <taxon>Chlorophyta</taxon>
        <taxon>core chlorophytes</taxon>
        <taxon>Chlorodendrophyceae</taxon>
        <taxon>Chlorodendrales</taxon>
        <taxon>Chlorodendraceae</taxon>
        <taxon>Tetraselmis</taxon>
    </lineage>
</organism>
<protein>
    <recommendedName>
        <fullName evidence="3 9">Signal peptidase complex subunit 2</fullName>
    </recommendedName>
</protein>
<dbReference type="GO" id="GO:0006465">
    <property type="term" value="P:signal peptide processing"/>
    <property type="evidence" value="ECO:0007669"/>
    <property type="project" value="UniProtKB-UniRule"/>
</dbReference>
<dbReference type="EMBL" id="GBEZ01019236">
    <property type="protein sequence ID" value="JAC67296.1"/>
    <property type="molecule type" value="Transcribed_RNA"/>
</dbReference>
<feature type="non-terminal residue" evidence="10">
    <location>
        <position position="1"/>
    </location>
</feature>
<proteinExistence type="inferred from homology"/>
<evidence type="ECO:0000256" key="1">
    <source>
        <dbReference type="ARBA" id="ARBA00004477"/>
    </source>
</evidence>
<dbReference type="GO" id="GO:0008233">
    <property type="term" value="F:peptidase activity"/>
    <property type="evidence" value="ECO:0007669"/>
    <property type="project" value="UniProtKB-UniRule"/>
</dbReference>
<comment type="function">
    <text evidence="8 9">Component of the signal peptidase complex (SPC) which catalyzes the cleavage of N-terminal signal sequences from nascent proteins as they are translocated into the lumen of the endoplasmic reticulum. Enhances the enzymatic activity of SPC and facilitates the interactions between different components of the translocation site.</text>
</comment>
<comment type="subcellular location">
    <subcellularLocation>
        <location evidence="1 9">Endoplasmic reticulum membrane</location>
        <topology evidence="1 9">Multi-pass membrane protein</topology>
    </subcellularLocation>
</comment>
<dbReference type="PANTHER" id="PTHR13085:SF0">
    <property type="entry name" value="SIGNAL PEPTIDASE COMPLEX SUBUNIT 2"/>
    <property type="match status" value="1"/>
</dbReference>
<evidence type="ECO:0000256" key="4">
    <source>
        <dbReference type="ARBA" id="ARBA00022692"/>
    </source>
</evidence>
<keyword evidence="7 9" id="KW-0472">Membrane</keyword>
<accession>A0A061R9W6</accession>
<dbReference type="InterPro" id="IPR009582">
    <property type="entry name" value="Spc2/SPCS2"/>
</dbReference>
<dbReference type="PANTHER" id="PTHR13085">
    <property type="entry name" value="MICROSOMAL SIGNAL PEPTIDASE 25 KDA SUBUNIT"/>
    <property type="match status" value="1"/>
</dbReference>
<evidence type="ECO:0000256" key="6">
    <source>
        <dbReference type="ARBA" id="ARBA00022989"/>
    </source>
</evidence>
<keyword evidence="6 9" id="KW-1133">Transmembrane helix</keyword>
<dbReference type="AlphaFoldDB" id="A0A061R9W6"/>
<feature type="transmembrane region" description="Helical" evidence="9">
    <location>
        <begin position="76"/>
        <end position="97"/>
    </location>
</feature>
<gene>
    <name evidence="10" type="primary">SPC2</name>
    <name evidence="10" type="ORF">TSPGSL018_11507</name>
</gene>
<reference evidence="10" key="1">
    <citation type="submission" date="2014-05" db="EMBL/GenBank/DDBJ databases">
        <title>The transcriptome of the halophilic microalga Tetraselmis sp. GSL018 isolated from the Great Salt Lake, Utah.</title>
        <authorList>
            <person name="Jinkerson R.E."/>
            <person name="D'Adamo S."/>
            <person name="Posewitz M.C."/>
        </authorList>
    </citation>
    <scope>NUCLEOTIDE SEQUENCE</scope>
    <source>
        <strain evidence="10">GSL018</strain>
    </source>
</reference>